<dbReference type="Pfam" id="PF18317">
    <property type="entry name" value="SDH_C"/>
    <property type="match status" value="1"/>
</dbReference>
<evidence type="ECO:0000256" key="3">
    <source>
        <dbReference type="ARBA" id="ARBA00022605"/>
    </source>
</evidence>
<dbReference type="Pfam" id="PF08501">
    <property type="entry name" value="Shikimate_dh_N"/>
    <property type="match status" value="1"/>
</dbReference>
<dbReference type="OrthoDB" id="9792692at2"/>
<dbReference type="AlphaFoldDB" id="A0A1M6YKE6"/>
<reference evidence="11 12" key="1">
    <citation type="submission" date="2016-10" db="EMBL/GenBank/DDBJ databases">
        <authorList>
            <person name="de Groot N.N."/>
        </authorList>
    </citation>
    <scope>NUCLEOTIDE SEQUENCE [LARGE SCALE GENOMIC DNA]</scope>
    <source>
        <strain evidence="11 12">GAS522</strain>
    </source>
</reference>
<organism evidence="11 12">
    <name type="scientific">Bradyrhizobium lablabi</name>
    <dbReference type="NCBI Taxonomy" id="722472"/>
    <lineage>
        <taxon>Bacteria</taxon>
        <taxon>Pseudomonadati</taxon>
        <taxon>Pseudomonadota</taxon>
        <taxon>Alphaproteobacteria</taxon>
        <taxon>Hyphomicrobiales</taxon>
        <taxon>Nitrobacteraceae</taxon>
        <taxon>Bradyrhizobium</taxon>
    </lineage>
</organism>
<comment type="pathway">
    <text evidence="1 8">Metabolic intermediate biosynthesis; chorismate biosynthesis; chorismate from D-erythrose 4-phosphate and phosphoenolpyruvate: step 4/7.</text>
</comment>
<dbReference type="InterPro" id="IPR013708">
    <property type="entry name" value="Shikimate_DH-bd_N"/>
</dbReference>
<dbReference type="PANTHER" id="PTHR21089">
    <property type="entry name" value="SHIKIMATE DEHYDROGENASE"/>
    <property type="match status" value="1"/>
</dbReference>
<dbReference type="UniPathway" id="UPA00053">
    <property type="reaction ID" value="UER00087"/>
</dbReference>
<feature type="active site" description="Proton acceptor" evidence="8">
    <location>
        <position position="81"/>
    </location>
</feature>
<comment type="subunit">
    <text evidence="8">Homodimer.</text>
</comment>
<evidence type="ECO:0000313" key="11">
    <source>
        <dbReference type="EMBL" id="SED13057.1"/>
    </source>
</evidence>
<accession>A0A1M6YKE6</accession>
<dbReference type="InterPro" id="IPR022893">
    <property type="entry name" value="Shikimate_DH_fam"/>
</dbReference>
<evidence type="ECO:0000313" key="12">
    <source>
        <dbReference type="Proteomes" id="UP000183208"/>
    </source>
</evidence>
<dbReference type="SUPFAM" id="SSF51735">
    <property type="entry name" value="NAD(P)-binding Rossmann-fold domains"/>
    <property type="match status" value="1"/>
</dbReference>
<dbReference type="InterPro" id="IPR046346">
    <property type="entry name" value="Aminoacid_DH-like_N_sf"/>
</dbReference>
<dbReference type="InterPro" id="IPR041121">
    <property type="entry name" value="SDH_C"/>
</dbReference>
<evidence type="ECO:0000256" key="2">
    <source>
        <dbReference type="ARBA" id="ARBA00012962"/>
    </source>
</evidence>
<evidence type="ECO:0000256" key="4">
    <source>
        <dbReference type="ARBA" id="ARBA00022857"/>
    </source>
</evidence>
<feature type="binding site" evidence="8">
    <location>
        <position position="93"/>
    </location>
    <ligand>
        <name>NADP(+)</name>
        <dbReference type="ChEBI" id="CHEBI:58349"/>
    </ligand>
</feature>
<comment type="caution">
    <text evidence="8">Lacks conserved residue(s) required for the propagation of feature annotation.</text>
</comment>
<feature type="domain" description="Shikimate dehydrogenase substrate binding N-terminal" evidence="9">
    <location>
        <begin position="19"/>
        <end position="104"/>
    </location>
</feature>
<comment type="similarity">
    <text evidence="8">Belongs to the shikimate dehydrogenase family.</text>
</comment>
<dbReference type="NCBIfam" id="NF001319">
    <property type="entry name" value="PRK00258.3-3"/>
    <property type="match status" value="1"/>
</dbReference>
<dbReference type="GO" id="GO:0008652">
    <property type="term" value="P:amino acid biosynthetic process"/>
    <property type="evidence" value="ECO:0007669"/>
    <property type="project" value="UniProtKB-KW"/>
</dbReference>
<evidence type="ECO:0000256" key="5">
    <source>
        <dbReference type="ARBA" id="ARBA00023002"/>
    </source>
</evidence>
<keyword evidence="6 8" id="KW-0057">Aromatic amino acid biosynthesis</keyword>
<evidence type="ECO:0000256" key="8">
    <source>
        <dbReference type="HAMAP-Rule" id="MF_00222"/>
    </source>
</evidence>
<dbReference type="GO" id="GO:0009423">
    <property type="term" value="P:chorismate biosynthetic process"/>
    <property type="evidence" value="ECO:0007669"/>
    <property type="project" value="UniProtKB-UniRule"/>
</dbReference>
<feature type="binding site" evidence="8">
    <location>
        <position position="260"/>
    </location>
    <ligand>
        <name>shikimate</name>
        <dbReference type="ChEBI" id="CHEBI:36208"/>
    </ligand>
</feature>
<feature type="binding site" evidence="8">
    <location>
        <begin position="27"/>
        <end position="29"/>
    </location>
    <ligand>
        <name>shikimate</name>
        <dbReference type="ChEBI" id="CHEBI:36208"/>
    </ligand>
</feature>
<gene>
    <name evidence="8" type="primary">aroE</name>
    <name evidence="11" type="ORF">SAMN05444171_3219</name>
</gene>
<evidence type="ECO:0000259" key="10">
    <source>
        <dbReference type="Pfam" id="PF18317"/>
    </source>
</evidence>
<feature type="binding site" evidence="8">
    <location>
        <begin position="141"/>
        <end position="145"/>
    </location>
    <ligand>
        <name>NADP(+)</name>
        <dbReference type="ChEBI" id="CHEBI:58349"/>
    </ligand>
</feature>
<evidence type="ECO:0000259" key="9">
    <source>
        <dbReference type="Pfam" id="PF08501"/>
    </source>
</evidence>
<feature type="binding site" evidence="8">
    <location>
        <position position="77"/>
    </location>
    <ligand>
        <name>shikimate</name>
        <dbReference type="ChEBI" id="CHEBI:36208"/>
    </ligand>
</feature>
<feature type="binding site" evidence="8">
    <location>
        <position position="230"/>
    </location>
    <ligand>
        <name>NADP(+)</name>
        <dbReference type="ChEBI" id="CHEBI:58349"/>
    </ligand>
</feature>
<dbReference type="Gene3D" id="3.40.50.10860">
    <property type="entry name" value="Leucine Dehydrogenase, chain A, domain 1"/>
    <property type="match status" value="1"/>
</dbReference>
<name>A0A1M6YKE6_9BRAD</name>
<dbReference type="PANTHER" id="PTHR21089:SF1">
    <property type="entry name" value="BIFUNCTIONAL 3-DEHYDROQUINATE DEHYDRATASE_SHIKIMATE DEHYDROGENASE, CHLOROPLASTIC"/>
    <property type="match status" value="1"/>
</dbReference>
<dbReference type="NCBIfam" id="NF009201">
    <property type="entry name" value="PRK12549.1"/>
    <property type="match status" value="1"/>
</dbReference>
<dbReference type="GO" id="GO:0004764">
    <property type="term" value="F:shikimate 3-dehydrogenase (NADP+) activity"/>
    <property type="evidence" value="ECO:0007669"/>
    <property type="project" value="UniProtKB-UniRule"/>
</dbReference>
<dbReference type="PROSITE" id="PS51318">
    <property type="entry name" value="TAT"/>
    <property type="match status" value="1"/>
</dbReference>
<feature type="binding site" evidence="8">
    <location>
        <position position="232"/>
    </location>
    <ligand>
        <name>shikimate</name>
        <dbReference type="ChEBI" id="CHEBI:36208"/>
    </ligand>
</feature>
<dbReference type="NCBIfam" id="TIGR00507">
    <property type="entry name" value="aroE"/>
    <property type="match status" value="1"/>
</dbReference>
<evidence type="ECO:0000256" key="6">
    <source>
        <dbReference type="ARBA" id="ARBA00023141"/>
    </source>
</evidence>
<sequence length="294" mass="30882">MSSMTDGPSRDRRRFLTGLIGAPIAQSASPAMHERAADALGVRCHYHLIEVAGADRAGLRALLDGVKNVGFAGVNITFPYKEAVVPLLDDLSDDARAIGAVNTVVVRQGKLIGYNTDTTGFERAITNLVTASRRGPVALIGAGGVGKAIAFALANLGVAELAIFDADQAKAAQLAAQLRGRLPVRIAETVEDALLRAVGVINATPVGMLPDRGTPIPDGLLHRDLWVADAVYSPLWTPLLNAARAKGAVVMTGRDLAVYQAADAFELFTGLKPPTAEMGRAFDAVLASRADRRV</sequence>
<dbReference type="InterPro" id="IPR006311">
    <property type="entry name" value="TAT_signal"/>
</dbReference>
<evidence type="ECO:0000256" key="1">
    <source>
        <dbReference type="ARBA" id="ARBA00004871"/>
    </source>
</evidence>
<dbReference type="SUPFAM" id="SSF53223">
    <property type="entry name" value="Aminoacid dehydrogenase-like, N-terminal domain"/>
    <property type="match status" value="1"/>
</dbReference>
<feature type="domain" description="SDH C-terminal" evidence="10">
    <location>
        <begin position="258"/>
        <end position="278"/>
    </location>
</feature>
<keyword evidence="3 8" id="KW-0028">Amino-acid biosynthesis</keyword>
<keyword evidence="4 8" id="KW-0521">NADP</keyword>
<dbReference type="CDD" id="cd01065">
    <property type="entry name" value="NAD_bind_Shikimate_DH"/>
    <property type="match status" value="1"/>
</dbReference>
<dbReference type="GO" id="GO:0019632">
    <property type="term" value="P:shikimate metabolic process"/>
    <property type="evidence" value="ECO:0007669"/>
    <property type="project" value="InterPro"/>
</dbReference>
<dbReference type="InterPro" id="IPR036291">
    <property type="entry name" value="NAD(P)-bd_dom_sf"/>
</dbReference>
<feature type="binding site" evidence="8">
    <location>
        <position position="117"/>
    </location>
    <ligand>
        <name>shikimate</name>
        <dbReference type="ChEBI" id="CHEBI:36208"/>
    </ligand>
</feature>
<keyword evidence="5 8" id="KW-0560">Oxidoreductase</keyword>
<dbReference type="EMBL" id="FNTI01000001">
    <property type="protein sequence ID" value="SED13057.1"/>
    <property type="molecule type" value="Genomic_DNA"/>
</dbReference>
<dbReference type="GO" id="GO:0005829">
    <property type="term" value="C:cytosol"/>
    <property type="evidence" value="ECO:0007669"/>
    <property type="project" value="TreeGrafter"/>
</dbReference>
<protein>
    <recommendedName>
        <fullName evidence="2 8">Shikimate dehydrogenase (NADP(+))</fullName>
        <shortName evidence="8">SDH</shortName>
        <ecNumber evidence="2 8">1.1.1.25</ecNumber>
    </recommendedName>
</protein>
<feature type="binding site" evidence="8">
    <location>
        <position position="253"/>
    </location>
    <ligand>
        <name>NADP(+)</name>
        <dbReference type="ChEBI" id="CHEBI:58349"/>
    </ligand>
</feature>
<comment type="function">
    <text evidence="8">Involved in the biosynthesis of the chorismate, which leads to the biosynthesis of aromatic amino acids. Catalyzes the reversible NADPH linked reduction of 3-dehydroshikimate (DHSA) to yield shikimate (SA).</text>
</comment>
<evidence type="ECO:0000256" key="7">
    <source>
        <dbReference type="ARBA" id="ARBA00049442"/>
    </source>
</evidence>
<dbReference type="Proteomes" id="UP000183208">
    <property type="component" value="Unassembled WGS sequence"/>
</dbReference>
<feature type="binding site" evidence="8">
    <location>
        <position position="102"/>
    </location>
    <ligand>
        <name>shikimate</name>
        <dbReference type="ChEBI" id="CHEBI:36208"/>
    </ligand>
</feature>
<dbReference type="GO" id="GO:0009073">
    <property type="term" value="P:aromatic amino acid family biosynthetic process"/>
    <property type="evidence" value="ECO:0007669"/>
    <property type="project" value="UniProtKB-KW"/>
</dbReference>
<dbReference type="EC" id="1.1.1.25" evidence="2 8"/>
<dbReference type="HAMAP" id="MF_00222">
    <property type="entry name" value="Shikimate_DH_AroE"/>
    <property type="match status" value="1"/>
</dbReference>
<dbReference type="InterPro" id="IPR011342">
    <property type="entry name" value="Shikimate_DH"/>
</dbReference>
<comment type="catalytic activity">
    <reaction evidence="7 8">
        <text>shikimate + NADP(+) = 3-dehydroshikimate + NADPH + H(+)</text>
        <dbReference type="Rhea" id="RHEA:17737"/>
        <dbReference type="ChEBI" id="CHEBI:15378"/>
        <dbReference type="ChEBI" id="CHEBI:16630"/>
        <dbReference type="ChEBI" id="CHEBI:36208"/>
        <dbReference type="ChEBI" id="CHEBI:57783"/>
        <dbReference type="ChEBI" id="CHEBI:58349"/>
        <dbReference type="EC" id="1.1.1.25"/>
    </reaction>
</comment>
<dbReference type="Gene3D" id="3.40.50.720">
    <property type="entry name" value="NAD(P)-binding Rossmann-like Domain"/>
    <property type="match status" value="1"/>
</dbReference>
<dbReference type="GO" id="GO:0050661">
    <property type="term" value="F:NADP binding"/>
    <property type="evidence" value="ECO:0007669"/>
    <property type="project" value="InterPro"/>
</dbReference>
<proteinExistence type="inferred from homology"/>